<sequence length="62" mass="7097">MPSIFANIYANDEWDRLPVALHEREEWSDTASPFSRDWPLLYGLLNEITASLSTRCKVAIVS</sequence>
<organism evidence="1 2">
    <name type="scientific">Dreissena polymorpha</name>
    <name type="common">Zebra mussel</name>
    <name type="synonym">Mytilus polymorpha</name>
    <dbReference type="NCBI Taxonomy" id="45954"/>
    <lineage>
        <taxon>Eukaryota</taxon>
        <taxon>Metazoa</taxon>
        <taxon>Spiralia</taxon>
        <taxon>Lophotrochozoa</taxon>
        <taxon>Mollusca</taxon>
        <taxon>Bivalvia</taxon>
        <taxon>Autobranchia</taxon>
        <taxon>Heteroconchia</taxon>
        <taxon>Euheterodonta</taxon>
        <taxon>Imparidentia</taxon>
        <taxon>Neoheterodontei</taxon>
        <taxon>Myida</taxon>
        <taxon>Dreissenoidea</taxon>
        <taxon>Dreissenidae</taxon>
        <taxon>Dreissena</taxon>
    </lineage>
</organism>
<protein>
    <submittedName>
        <fullName evidence="1">Uncharacterized protein</fullName>
    </submittedName>
</protein>
<comment type="caution">
    <text evidence="1">The sequence shown here is derived from an EMBL/GenBank/DDBJ whole genome shotgun (WGS) entry which is preliminary data.</text>
</comment>
<evidence type="ECO:0000313" key="2">
    <source>
        <dbReference type="Proteomes" id="UP000828390"/>
    </source>
</evidence>
<name>A0A9D4N495_DREPO</name>
<gene>
    <name evidence="1" type="ORF">DPMN_011590</name>
</gene>
<dbReference type="AlphaFoldDB" id="A0A9D4N495"/>
<dbReference type="EMBL" id="JAIWYP010000001">
    <property type="protein sequence ID" value="KAH3887573.1"/>
    <property type="molecule type" value="Genomic_DNA"/>
</dbReference>
<evidence type="ECO:0000313" key="1">
    <source>
        <dbReference type="EMBL" id="KAH3887573.1"/>
    </source>
</evidence>
<reference evidence="1" key="2">
    <citation type="submission" date="2020-11" db="EMBL/GenBank/DDBJ databases">
        <authorList>
            <person name="McCartney M.A."/>
            <person name="Auch B."/>
            <person name="Kono T."/>
            <person name="Mallez S."/>
            <person name="Becker A."/>
            <person name="Gohl D.M."/>
            <person name="Silverstein K.A.T."/>
            <person name="Koren S."/>
            <person name="Bechman K.B."/>
            <person name="Herman A."/>
            <person name="Abrahante J.E."/>
            <person name="Garbe J."/>
        </authorList>
    </citation>
    <scope>NUCLEOTIDE SEQUENCE</scope>
    <source>
        <strain evidence="1">Duluth1</strain>
        <tissue evidence="1">Whole animal</tissue>
    </source>
</reference>
<dbReference type="Proteomes" id="UP000828390">
    <property type="component" value="Unassembled WGS sequence"/>
</dbReference>
<accession>A0A9D4N495</accession>
<keyword evidence="2" id="KW-1185">Reference proteome</keyword>
<reference evidence="1" key="1">
    <citation type="journal article" date="2019" name="bioRxiv">
        <title>The Genome of the Zebra Mussel, Dreissena polymorpha: A Resource for Invasive Species Research.</title>
        <authorList>
            <person name="McCartney M.A."/>
            <person name="Auch B."/>
            <person name="Kono T."/>
            <person name="Mallez S."/>
            <person name="Zhang Y."/>
            <person name="Obille A."/>
            <person name="Becker A."/>
            <person name="Abrahante J.E."/>
            <person name="Garbe J."/>
            <person name="Badalamenti J.P."/>
            <person name="Herman A."/>
            <person name="Mangelson H."/>
            <person name="Liachko I."/>
            <person name="Sullivan S."/>
            <person name="Sone E.D."/>
            <person name="Koren S."/>
            <person name="Silverstein K.A.T."/>
            <person name="Beckman K.B."/>
            <person name="Gohl D.M."/>
        </authorList>
    </citation>
    <scope>NUCLEOTIDE SEQUENCE</scope>
    <source>
        <strain evidence="1">Duluth1</strain>
        <tissue evidence="1">Whole animal</tissue>
    </source>
</reference>
<proteinExistence type="predicted"/>